<sequence length="244" mass="27656">MTEFILSGTEETLKPTITLLVAIYQMLEDRDIGQFVGQPLVENVQTMPHTSRLKLILSSVKSPPLKAPIGQRLIQAEYQIPDINPKKITWQGVKDVCGGSNGFMWGNWLASANLDNGRQMQAYGSNADEADNMMDRMLTLTSAKVLSRGCTELKKVGRRAKGQGLYREPTRVYPVYFYIVNTKRINRVETRMKTEEMVSKKRSKLRGDYLERGTSRIPLYTSKQPPNFSAIMRKALDFSSHDDS</sequence>
<protein>
    <submittedName>
        <fullName evidence="1">Uncharacterized protein</fullName>
    </submittedName>
</protein>
<keyword evidence="2" id="KW-1185">Reference proteome</keyword>
<evidence type="ECO:0000313" key="2">
    <source>
        <dbReference type="Proteomes" id="UP000218238"/>
    </source>
</evidence>
<evidence type="ECO:0000313" key="1">
    <source>
        <dbReference type="EMBL" id="PAX52007.1"/>
    </source>
</evidence>
<accession>A0A2A2TDY0</accession>
<organism evidence="1 2">
    <name type="scientific">Brunnivagina elsteri CCALA 953</name>
    <dbReference type="NCBI Taxonomy" id="987040"/>
    <lineage>
        <taxon>Bacteria</taxon>
        <taxon>Bacillati</taxon>
        <taxon>Cyanobacteriota</taxon>
        <taxon>Cyanophyceae</taxon>
        <taxon>Nostocales</taxon>
        <taxon>Calotrichaceae</taxon>
        <taxon>Brunnivagina</taxon>
    </lineage>
</organism>
<dbReference type="Proteomes" id="UP000218238">
    <property type="component" value="Unassembled WGS sequence"/>
</dbReference>
<gene>
    <name evidence="1" type="ORF">CK510_21630</name>
</gene>
<proteinExistence type="predicted"/>
<dbReference type="AlphaFoldDB" id="A0A2A2TDY0"/>
<reference evidence="1 2" key="1">
    <citation type="submission" date="2017-08" db="EMBL/GenBank/DDBJ databases">
        <title>Draft genome sequence of filamentous cyanobacterium Calothrix elsteri CCALA 953.</title>
        <authorList>
            <person name="Gagunashvili A.N."/>
            <person name="Elster J."/>
            <person name="Andresson O.S."/>
        </authorList>
    </citation>
    <scope>NUCLEOTIDE SEQUENCE [LARGE SCALE GENOMIC DNA]</scope>
    <source>
        <strain evidence="1 2">CCALA 953</strain>
    </source>
</reference>
<dbReference type="EMBL" id="NTFS01000295">
    <property type="protein sequence ID" value="PAX52007.1"/>
    <property type="molecule type" value="Genomic_DNA"/>
</dbReference>
<name>A0A2A2TDY0_9CYAN</name>
<dbReference type="RefSeq" id="WP_095723660.1">
    <property type="nucleotide sequence ID" value="NZ_NTFS01000295.1"/>
</dbReference>
<comment type="caution">
    <text evidence="1">The sequence shown here is derived from an EMBL/GenBank/DDBJ whole genome shotgun (WGS) entry which is preliminary data.</text>
</comment>
<dbReference type="OrthoDB" id="582963at2"/>